<dbReference type="Pfam" id="PF00128">
    <property type="entry name" value="Alpha-amylase"/>
    <property type="match status" value="1"/>
</dbReference>
<keyword evidence="2 4" id="KW-0326">Glycosidase</keyword>
<dbReference type="SUPFAM" id="SSF51445">
    <property type="entry name" value="(Trans)glycosidases"/>
    <property type="match status" value="1"/>
</dbReference>
<reference evidence="4 5" key="1">
    <citation type="submission" date="2021-03" db="EMBL/GenBank/DDBJ databases">
        <title>Genomic Encyclopedia of Type Strains, Phase IV (KMG-IV): sequencing the most valuable type-strain genomes for metagenomic binning, comparative biology and taxonomic classification.</title>
        <authorList>
            <person name="Goeker M."/>
        </authorList>
    </citation>
    <scope>NUCLEOTIDE SEQUENCE [LARGE SCALE GENOMIC DNA]</scope>
    <source>
        <strain evidence="4 5">DSM 6139</strain>
    </source>
</reference>
<evidence type="ECO:0000256" key="1">
    <source>
        <dbReference type="ARBA" id="ARBA00022801"/>
    </source>
</evidence>
<gene>
    <name evidence="4" type="ORF">J2Z34_002062</name>
</gene>
<name>A0ABS4G4U3_9CLOT</name>
<sequence>MRYGNMTISYNSHLAEFKKPFGAVTPGHDVHFRIRIEGAGKLTVVLILTKEGQRETYREMSSEGHGYYTTVITSGDAGLYFYYFRIHIKEDNLDRYVFVGNNETGLGGECQVYEDFTYVKSYQMTMHNYIKPSPEWYREAVFYQIFVDRFYNGNEHGAILSPKKNSFIYATWEDSPIYIKDPQGNIVRWDFFGGNLKGVIAKLDYLKELGITGLYLNPVFEARSNHKYDTGDYMKIDPMFGDESIFRQLIEESEKRGIKIILDGVFNHAGADSIYFNKLGTYPEKGAYQGRDSKYTDWFMFNNYPEDYECWWGVKDLPNLNENNSEYRSFICGKGGVIDKWTKTGIGGWRLDVADEISDGFIRDIRTTMSEADSDTVLIGEVWEDASNKIAYGQRRRYLLGDELHGTMNYPLKDNMIAYLNGSISARDLYMRMMSLKENYPKEAFYSAFNSMGTHDTRRIRTEIPDMDKLKTAVTILMTMPGVPCVYYGDEAGMTGERDPYNRGPYPWGREDAELQKHYKDLIALRHSSDAFTSGDYIPFYQGNLYGYLRIGIKESYIVIVNRDETDRMMILEDAEGLSDIPRNLSHILQGEFHLPKKSTIVKRVHN</sequence>
<dbReference type="SMART" id="SM00642">
    <property type="entry name" value="Aamy"/>
    <property type="match status" value="1"/>
</dbReference>
<organism evidence="4 5">
    <name type="scientific">Youngiibacter multivorans</name>
    <dbReference type="NCBI Taxonomy" id="937251"/>
    <lineage>
        <taxon>Bacteria</taxon>
        <taxon>Bacillati</taxon>
        <taxon>Bacillota</taxon>
        <taxon>Clostridia</taxon>
        <taxon>Eubacteriales</taxon>
        <taxon>Clostridiaceae</taxon>
        <taxon>Youngiibacter</taxon>
    </lineage>
</organism>
<feature type="domain" description="Glycosyl hydrolase family 13 catalytic" evidence="3">
    <location>
        <begin position="144"/>
        <end position="526"/>
    </location>
</feature>
<dbReference type="InterPro" id="IPR017853">
    <property type="entry name" value="GH"/>
</dbReference>
<dbReference type="RefSeq" id="WP_209459768.1">
    <property type="nucleotide sequence ID" value="NZ_JAGGKC010000016.1"/>
</dbReference>
<dbReference type="InterPro" id="IPR006047">
    <property type="entry name" value="GH13_cat_dom"/>
</dbReference>
<dbReference type="Gene3D" id="3.90.400.10">
    <property type="entry name" value="Oligo-1,6-glucosidase, Domain 2"/>
    <property type="match status" value="1"/>
</dbReference>
<keyword evidence="5" id="KW-1185">Reference proteome</keyword>
<dbReference type="Gene3D" id="3.20.20.80">
    <property type="entry name" value="Glycosidases"/>
    <property type="match status" value="1"/>
</dbReference>
<dbReference type="PANTHER" id="PTHR10357">
    <property type="entry name" value="ALPHA-AMYLASE FAMILY MEMBER"/>
    <property type="match status" value="1"/>
</dbReference>
<proteinExistence type="predicted"/>
<comment type="caution">
    <text evidence="4">The sequence shown here is derived from an EMBL/GenBank/DDBJ whole genome shotgun (WGS) entry which is preliminary data.</text>
</comment>
<dbReference type="CDD" id="cd11338">
    <property type="entry name" value="AmyAc_CMD"/>
    <property type="match status" value="1"/>
</dbReference>
<protein>
    <submittedName>
        <fullName evidence="4">Glycosidase</fullName>
    </submittedName>
</protein>
<dbReference type="Proteomes" id="UP001519271">
    <property type="component" value="Unassembled WGS sequence"/>
</dbReference>
<evidence type="ECO:0000313" key="5">
    <source>
        <dbReference type="Proteomes" id="UP001519271"/>
    </source>
</evidence>
<evidence type="ECO:0000259" key="3">
    <source>
        <dbReference type="SMART" id="SM00642"/>
    </source>
</evidence>
<dbReference type="EMBL" id="JAGGKC010000016">
    <property type="protein sequence ID" value="MBP1919573.1"/>
    <property type="molecule type" value="Genomic_DNA"/>
</dbReference>
<dbReference type="PANTHER" id="PTHR10357:SF210">
    <property type="entry name" value="MALTODEXTRIN GLUCOSIDASE"/>
    <property type="match status" value="1"/>
</dbReference>
<evidence type="ECO:0000313" key="4">
    <source>
        <dbReference type="EMBL" id="MBP1919573.1"/>
    </source>
</evidence>
<dbReference type="GO" id="GO:0016798">
    <property type="term" value="F:hydrolase activity, acting on glycosyl bonds"/>
    <property type="evidence" value="ECO:0007669"/>
    <property type="project" value="UniProtKB-KW"/>
</dbReference>
<keyword evidence="1" id="KW-0378">Hydrolase</keyword>
<evidence type="ECO:0000256" key="2">
    <source>
        <dbReference type="ARBA" id="ARBA00023295"/>
    </source>
</evidence>
<accession>A0ABS4G4U3</accession>
<dbReference type="InterPro" id="IPR045857">
    <property type="entry name" value="O16G_dom_2"/>
</dbReference>